<feature type="compositionally biased region" description="Basic and acidic residues" evidence="15">
    <location>
        <begin position="1192"/>
        <end position="1205"/>
    </location>
</feature>
<keyword evidence="11 16" id="KW-1133">Transmembrane helix</keyword>
<evidence type="ECO:0000256" key="1">
    <source>
        <dbReference type="ARBA" id="ARBA00004141"/>
    </source>
</evidence>
<evidence type="ECO:0000259" key="17">
    <source>
        <dbReference type="Pfam" id="PF08409"/>
    </source>
</evidence>
<feature type="transmembrane region" description="Helical" evidence="16">
    <location>
        <begin position="1476"/>
        <end position="1501"/>
    </location>
</feature>
<dbReference type="Pfam" id="PF12796">
    <property type="entry name" value="Ank_2"/>
    <property type="match status" value="3"/>
</dbReference>
<dbReference type="InterPro" id="IPR052346">
    <property type="entry name" value="O-mannosyl-transferase_TMTC"/>
</dbReference>
<feature type="domain" description="DUF1736" evidence="17">
    <location>
        <begin position="1504"/>
        <end position="1577"/>
    </location>
</feature>
<comment type="similarity">
    <text evidence="4">Belongs to the TMTC family.</text>
</comment>
<dbReference type="PROSITE" id="PS50088">
    <property type="entry name" value="ANK_REPEAT"/>
    <property type="match status" value="7"/>
</dbReference>
<feature type="repeat" description="ANK" evidence="13">
    <location>
        <begin position="500"/>
        <end position="532"/>
    </location>
</feature>
<feature type="repeat" description="ANK" evidence="13">
    <location>
        <begin position="600"/>
        <end position="632"/>
    </location>
</feature>
<accession>A0ABP0N9I6</accession>
<dbReference type="SMART" id="SM00248">
    <property type="entry name" value="ANK"/>
    <property type="match status" value="8"/>
</dbReference>
<evidence type="ECO:0000256" key="6">
    <source>
        <dbReference type="ARBA" id="ARBA00022679"/>
    </source>
</evidence>
<feature type="region of interest" description="Disordered" evidence="15">
    <location>
        <begin position="118"/>
        <end position="144"/>
    </location>
</feature>
<dbReference type="Pfam" id="PF00023">
    <property type="entry name" value="Ank"/>
    <property type="match status" value="1"/>
</dbReference>
<sequence>MATCRPILSIYAIYAYVLVYAMRLEEGADDLDAASVTGAGIFTGFGHRDAVNHLSSTPALVGERFSAEQMQDQLLDILNKSQLSQEMMRELPKPSFKEPKQTYIHFLNEALRKTSQTSSVAKASSVKGSRRKKKAKATPVKRSKRLAQSCRKQLGGLLANLISACEEVPMKWDHLAIPYGLPEKNCTESAKDLFLHGQDMVRTHLQVLKLEDATTETVALLQGWYFLKQWIIPLATGVKAAILWAGFWTDASDPEGHKSRTSKERLFDFADQIETQTVHPSTQLGTMAEDNGNLADCQGLIANELKSNMWSFFSFSFVFGMMRKNQDMVVALVHKEMDGARPLSESILFQYEVPSLGMVAWREYWSPHVVLIDLLGTCKQTSPALRAQLFSNVPAGYRDTLNLFGLKENWTVQEYSRRSRLSWTCLDCPHSSCHLDEHLARQVKQLLEAGREQDQKDTRLIKAAKEGKASAVEELLNTGAQANCQEHGGADDKGFKHGYKGDTPLHFAAREGYDATALVLLNHGASVDATNEKLKTPLHLAAKRGHAAVAKILLGHHADVDAKDQSGRAPLHLAAESGDVDMAKLLLKHHAKVDVEELEFGWTPLHFAAKGDHLAMAVLLLEANASLRLKDKNGADALSVATVNLAWATQALLFEIQGSRFRIAGKIGEVAVAEILLKRYPNALDLAAMSGQVAVAKLLLKHRADVNSTINGLTALHSAAKENKADMVELLLQHNANVNARDFSGETPLHQAAGCGAGVRSAGASSRVVEVELLLKAKAEVNPRDQSHQTPLSCAKSTEVAKVCFAGVGAVAAVKAVSAGPEPLEFWCQRRKFRLQPGLQAKDEERIALQMLAEVSGLSLAQLRSVLKSTWSGLELHVEALARTPDKERRRLAEQLVQHARAQGLLPEAARVDKLVQSSRPRPETRRTYGVDVGGDAPLYLGMDGLRLEEPEVEHALSQLREEGVVLLSGNTCHAAHAELRKVLRLPPSHTRPVREVPSGEVCSALGCAAPQEPSAGRRHFLLRGTALAEQVAVPMLAALMPLCYRYFSEQRPDASPGALRPTATGETGETALPRLYLSECQLLVSDPGAVNQIWHCDNLQPGLTMILPLTDVDEELGPTHLLPGTHHLFSGALSAAWKPLLAAGGTVAPQPLRPGEALVYDARVLHRGLANRSYNHCRVAPRTGGPSAGAAERRSDGVEERSAGPRDATLGWRFTFFGDLVTPMAMRPPLPTPHGDAASSAPCGPCSAVAWAEQKGPVERPGEAAIRVNGAVRVKGVKGYIDELFAVLRNEDARGETSLTQVFSNDFWGNPLWGQSWTHKSYRPLAVLSFAWQFRFLGEELFRPQPLRTFNAAIHAGNSLLVWLLLRRLGLRNWASLASCLFAAHPVHVENIVYLVGRADVLATTGWLLAALAHLEVRRRWQDKNYLPKLSAVLLVLLCSLLAVAACLCKEMGLTLLVFTAGLELVSCKPGGRRLATGAISLAVLALTSFILLAVARFAVTQGSSAVFGYVDTPVQYHESFWVRSWSYLFQHSYYGKLLIFPGDLSWDYSFDALPVLRATWRDLRVLSVCTAYLSLFALISKGLANSRRMLLGLQVVVIPFVPASNLFFKVGVTIGERLLYPCTVGAALVLAALGQSFEKRHGRAWPRRLAVALLGVYLWRCGERVWQWRSSEALYVADALSWPTSVKTRHQLGTVLHQQGRYEEALLEFNASLTILDDNALTDHCIAQIYIETARYPLALERFEKILRGHGVGFSPFNLWMLYVDYGFTLVALGRFEEAIPALEKGLSRNAAVPHGQNALGYAFASLNQLQEAQDVLARGLEYDPENPVLWSNLAVVWMVAGAFQQAAQGLEKALTIEPENRVVIHNVMVLKGAAQSGYLTESPKLDLFFSRN</sequence>
<evidence type="ECO:0000256" key="12">
    <source>
        <dbReference type="ARBA" id="ARBA00023136"/>
    </source>
</evidence>
<dbReference type="Proteomes" id="UP001642484">
    <property type="component" value="Unassembled WGS sequence"/>
</dbReference>
<reference evidence="18 19" key="1">
    <citation type="submission" date="2024-02" db="EMBL/GenBank/DDBJ databases">
        <authorList>
            <person name="Chen Y."/>
            <person name="Shah S."/>
            <person name="Dougan E. K."/>
            <person name="Thang M."/>
            <person name="Chan C."/>
        </authorList>
    </citation>
    <scope>NUCLEOTIDE SEQUENCE [LARGE SCALE GENOMIC DNA]</scope>
</reference>
<dbReference type="EMBL" id="CAXAMN010021518">
    <property type="protein sequence ID" value="CAK9060460.1"/>
    <property type="molecule type" value="Genomic_DNA"/>
</dbReference>
<keyword evidence="8" id="KW-0677">Repeat</keyword>
<dbReference type="PRINTS" id="PR01415">
    <property type="entry name" value="ANKYRIN"/>
</dbReference>
<comment type="pathway">
    <text evidence="3">Protein modification; protein glycosylation.</text>
</comment>
<name>A0ABP0N9I6_9DINO</name>
<dbReference type="Gene3D" id="2.60.120.620">
    <property type="entry name" value="q2cbj1_9rhob like domain"/>
    <property type="match status" value="1"/>
</dbReference>
<evidence type="ECO:0000256" key="13">
    <source>
        <dbReference type="PROSITE-ProRule" id="PRU00023"/>
    </source>
</evidence>
<evidence type="ECO:0000256" key="2">
    <source>
        <dbReference type="ARBA" id="ARBA00004240"/>
    </source>
</evidence>
<comment type="caution">
    <text evidence="18">The sequence shown here is derived from an EMBL/GenBank/DDBJ whole genome shotgun (WGS) entry which is preliminary data.</text>
</comment>
<dbReference type="Pfam" id="PF08409">
    <property type="entry name" value="TMTC_DUF1736"/>
    <property type="match status" value="1"/>
</dbReference>
<feature type="compositionally biased region" description="Basic residues" evidence="15">
    <location>
        <begin position="128"/>
        <end position="144"/>
    </location>
</feature>
<feature type="repeat" description="ANK" evidence="13">
    <location>
        <begin position="744"/>
        <end position="786"/>
    </location>
</feature>
<evidence type="ECO:0000256" key="10">
    <source>
        <dbReference type="ARBA" id="ARBA00022824"/>
    </source>
</evidence>
<keyword evidence="7 16" id="KW-0812">Transmembrane</keyword>
<keyword evidence="19" id="KW-1185">Reference proteome</keyword>
<feature type="repeat" description="ANK" evidence="13">
    <location>
        <begin position="711"/>
        <end position="743"/>
    </location>
</feature>
<keyword evidence="12 16" id="KW-0472">Membrane</keyword>
<evidence type="ECO:0000256" key="8">
    <source>
        <dbReference type="ARBA" id="ARBA00022737"/>
    </source>
</evidence>
<comment type="subcellular location">
    <subcellularLocation>
        <location evidence="2">Endoplasmic reticulum</location>
    </subcellularLocation>
    <subcellularLocation>
        <location evidence="1">Membrane</location>
        <topology evidence="1">Multi-pass membrane protein</topology>
    </subcellularLocation>
</comment>
<evidence type="ECO:0000256" key="15">
    <source>
        <dbReference type="SAM" id="MobiDB-lite"/>
    </source>
</evidence>
<dbReference type="PROSITE" id="PS50005">
    <property type="entry name" value="TPR"/>
    <property type="match status" value="3"/>
</dbReference>
<feature type="repeat" description="ANK" evidence="13">
    <location>
        <begin position="679"/>
        <end position="711"/>
    </location>
</feature>
<feature type="repeat" description="TPR" evidence="14">
    <location>
        <begin position="1688"/>
        <end position="1721"/>
    </location>
</feature>
<feature type="repeat" description="ANK" evidence="13">
    <location>
        <begin position="566"/>
        <end position="598"/>
    </location>
</feature>
<dbReference type="InterPro" id="IPR002110">
    <property type="entry name" value="Ankyrin_rpt"/>
</dbReference>
<evidence type="ECO:0000256" key="4">
    <source>
        <dbReference type="ARBA" id="ARBA00007882"/>
    </source>
</evidence>
<feature type="compositionally biased region" description="Low complexity" evidence="15">
    <location>
        <begin position="118"/>
        <end position="127"/>
    </location>
</feature>
<keyword evidence="10" id="KW-0256">Endoplasmic reticulum</keyword>
<feature type="repeat" description="TPR" evidence="14">
    <location>
        <begin position="1830"/>
        <end position="1863"/>
    </location>
</feature>
<dbReference type="InterPro" id="IPR011990">
    <property type="entry name" value="TPR-like_helical_dom_sf"/>
</dbReference>
<feature type="region of interest" description="Disordered" evidence="15">
    <location>
        <begin position="1178"/>
        <end position="1205"/>
    </location>
</feature>
<dbReference type="PROSITE" id="PS50297">
    <property type="entry name" value="ANK_REP_REGION"/>
    <property type="match status" value="5"/>
</dbReference>
<feature type="repeat" description="ANK" evidence="13">
    <location>
        <begin position="533"/>
        <end position="565"/>
    </location>
</feature>
<dbReference type="Pfam" id="PF14559">
    <property type="entry name" value="TPR_19"/>
    <property type="match status" value="1"/>
</dbReference>
<dbReference type="SUPFAM" id="SSF48452">
    <property type="entry name" value="TPR-like"/>
    <property type="match status" value="1"/>
</dbReference>
<evidence type="ECO:0000313" key="18">
    <source>
        <dbReference type="EMBL" id="CAK9060460.1"/>
    </source>
</evidence>
<dbReference type="PANTHER" id="PTHR44227:SF3">
    <property type="entry name" value="PROTEIN O-MANNOSYL-TRANSFERASE TMTC4"/>
    <property type="match status" value="1"/>
</dbReference>
<organism evidence="18 19">
    <name type="scientific">Durusdinium trenchii</name>
    <dbReference type="NCBI Taxonomy" id="1381693"/>
    <lineage>
        <taxon>Eukaryota</taxon>
        <taxon>Sar</taxon>
        <taxon>Alveolata</taxon>
        <taxon>Dinophyceae</taxon>
        <taxon>Suessiales</taxon>
        <taxon>Symbiodiniaceae</taxon>
        <taxon>Durusdinium</taxon>
    </lineage>
</organism>
<dbReference type="InterPro" id="IPR008775">
    <property type="entry name" value="Phytyl_CoA_dOase-like"/>
</dbReference>
<proteinExistence type="inferred from homology"/>
<dbReference type="InterPro" id="IPR013618">
    <property type="entry name" value="TMTC_DUF1736"/>
</dbReference>
<dbReference type="Gene3D" id="1.25.40.10">
    <property type="entry name" value="Tetratricopeptide repeat domain"/>
    <property type="match status" value="1"/>
</dbReference>
<dbReference type="PANTHER" id="PTHR44227">
    <property type="match status" value="1"/>
</dbReference>
<evidence type="ECO:0000256" key="7">
    <source>
        <dbReference type="ARBA" id="ARBA00022692"/>
    </source>
</evidence>
<evidence type="ECO:0000256" key="3">
    <source>
        <dbReference type="ARBA" id="ARBA00004922"/>
    </source>
</evidence>
<protein>
    <recommendedName>
        <fullName evidence="5">dolichyl-phosphate-mannose--protein mannosyltransferase</fullName>
        <ecNumber evidence="5">2.4.1.109</ecNumber>
    </recommendedName>
</protein>
<dbReference type="SMART" id="SM00028">
    <property type="entry name" value="TPR"/>
    <property type="match status" value="4"/>
</dbReference>
<dbReference type="InterPro" id="IPR019734">
    <property type="entry name" value="TPR_rpt"/>
</dbReference>
<keyword evidence="6" id="KW-0808">Transferase</keyword>
<dbReference type="Gene3D" id="1.25.40.20">
    <property type="entry name" value="Ankyrin repeat-containing domain"/>
    <property type="match status" value="3"/>
</dbReference>
<evidence type="ECO:0000256" key="9">
    <source>
        <dbReference type="ARBA" id="ARBA00022803"/>
    </source>
</evidence>
<dbReference type="SUPFAM" id="SSF48403">
    <property type="entry name" value="Ankyrin repeat"/>
    <property type="match status" value="1"/>
</dbReference>
<evidence type="ECO:0000313" key="19">
    <source>
        <dbReference type="Proteomes" id="UP001642484"/>
    </source>
</evidence>
<dbReference type="InterPro" id="IPR036770">
    <property type="entry name" value="Ankyrin_rpt-contain_sf"/>
</dbReference>
<evidence type="ECO:0000256" key="5">
    <source>
        <dbReference type="ARBA" id="ARBA00012839"/>
    </source>
</evidence>
<evidence type="ECO:0000256" key="14">
    <source>
        <dbReference type="PROSITE-ProRule" id="PRU00339"/>
    </source>
</evidence>
<evidence type="ECO:0000256" key="16">
    <source>
        <dbReference type="SAM" id="Phobius"/>
    </source>
</evidence>
<dbReference type="Pfam" id="PF05721">
    <property type="entry name" value="PhyH"/>
    <property type="match status" value="1"/>
</dbReference>
<gene>
    <name evidence="18" type="ORF">CCMP2556_LOCUS29743</name>
</gene>
<keyword evidence="9 14" id="KW-0802">TPR repeat</keyword>
<keyword evidence="13" id="KW-0040">ANK repeat</keyword>
<evidence type="ECO:0000256" key="11">
    <source>
        <dbReference type="ARBA" id="ARBA00022989"/>
    </source>
</evidence>
<feature type="transmembrane region" description="Helical" evidence="16">
    <location>
        <begin position="1428"/>
        <end position="1447"/>
    </location>
</feature>
<feature type="repeat" description="TPR" evidence="14">
    <location>
        <begin position="1796"/>
        <end position="1829"/>
    </location>
</feature>
<dbReference type="EC" id="2.4.1.109" evidence="5"/>
<dbReference type="SUPFAM" id="SSF51197">
    <property type="entry name" value="Clavaminate synthase-like"/>
    <property type="match status" value="1"/>
</dbReference>